<name>A0AAE1YCV5_9LAMI</name>
<comment type="caution">
    <text evidence="2">The sequence shown here is derived from an EMBL/GenBank/DDBJ whole genome shotgun (WGS) entry which is preliminary data.</text>
</comment>
<evidence type="ECO:0000313" key="3">
    <source>
        <dbReference type="Proteomes" id="UP001293254"/>
    </source>
</evidence>
<accession>A0AAE1YCV5</accession>
<evidence type="ECO:0000313" key="2">
    <source>
        <dbReference type="EMBL" id="KAK4427800.1"/>
    </source>
</evidence>
<evidence type="ECO:0000256" key="1">
    <source>
        <dbReference type="SAM" id="MobiDB-lite"/>
    </source>
</evidence>
<sequence>MVRRKIVMGSHNVESQGDERAPPFEEEIETEPLGRIPVSQEVLVQQDTGIKTYEGCWKRRPKEEIGLTNNMTNSGPQKWLDVSPGRKGVLLEVVMPHPSNYPAIWIHPKTLT</sequence>
<keyword evidence="3" id="KW-1185">Reference proteome</keyword>
<reference evidence="2" key="1">
    <citation type="submission" date="2020-06" db="EMBL/GenBank/DDBJ databases">
        <authorList>
            <person name="Li T."/>
            <person name="Hu X."/>
            <person name="Zhang T."/>
            <person name="Song X."/>
            <person name="Zhang H."/>
            <person name="Dai N."/>
            <person name="Sheng W."/>
            <person name="Hou X."/>
            <person name="Wei L."/>
        </authorList>
    </citation>
    <scope>NUCLEOTIDE SEQUENCE</scope>
    <source>
        <strain evidence="2">3651</strain>
        <tissue evidence="2">Leaf</tissue>
    </source>
</reference>
<feature type="region of interest" description="Disordered" evidence="1">
    <location>
        <begin position="1"/>
        <end position="26"/>
    </location>
</feature>
<proteinExistence type="predicted"/>
<protein>
    <submittedName>
        <fullName evidence="2">Uncharacterized protein</fullName>
    </submittedName>
</protein>
<gene>
    <name evidence="2" type="ORF">Salat_1549000</name>
</gene>
<dbReference type="AlphaFoldDB" id="A0AAE1YCV5"/>
<reference evidence="2" key="2">
    <citation type="journal article" date="2024" name="Plant">
        <title>Genomic evolution and insights into agronomic trait innovations of Sesamum species.</title>
        <authorList>
            <person name="Miao H."/>
            <person name="Wang L."/>
            <person name="Qu L."/>
            <person name="Liu H."/>
            <person name="Sun Y."/>
            <person name="Le M."/>
            <person name="Wang Q."/>
            <person name="Wei S."/>
            <person name="Zheng Y."/>
            <person name="Lin W."/>
            <person name="Duan Y."/>
            <person name="Cao H."/>
            <person name="Xiong S."/>
            <person name="Wang X."/>
            <person name="Wei L."/>
            <person name="Li C."/>
            <person name="Ma Q."/>
            <person name="Ju M."/>
            <person name="Zhao R."/>
            <person name="Li G."/>
            <person name="Mu C."/>
            <person name="Tian Q."/>
            <person name="Mei H."/>
            <person name="Zhang T."/>
            <person name="Gao T."/>
            <person name="Zhang H."/>
        </authorList>
    </citation>
    <scope>NUCLEOTIDE SEQUENCE</scope>
    <source>
        <strain evidence="2">3651</strain>
    </source>
</reference>
<organism evidence="2 3">
    <name type="scientific">Sesamum alatum</name>
    <dbReference type="NCBI Taxonomy" id="300844"/>
    <lineage>
        <taxon>Eukaryota</taxon>
        <taxon>Viridiplantae</taxon>
        <taxon>Streptophyta</taxon>
        <taxon>Embryophyta</taxon>
        <taxon>Tracheophyta</taxon>
        <taxon>Spermatophyta</taxon>
        <taxon>Magnoliopsida</taxon>
        <taxon>eudicotyledons</taxon>
        <taxon>Gunneridae</taxon>
        <taxon>Pentapetalae</taxon>
        <taxon>asterids</taxon>
        <taxon>lamiids</taxon>
        <taxon>Lamiales</taxon>
        <taxon>Pedaliaceae</taxon>
        <taxon>Sesamum</taxon>
    </lineage>
</organism>
<dbReference type="EMBL" id="JACGWO010000005">
    <property type="protein sequence ID" value="KAK4427800.1"/>
    <property type="molecule type" value="Genomic_DNA"/>
</dbReference>
<dbReference type="Proteomes" id="UP001293254">
    <property type="component" value="Unassembled WGS sequence"/>
</dbReference>